<dbReference type="SUPFAM" id="SSF53098">
    <property type="entry name" value="Ribonuclease H-like"/>
    <property type="match status" value="1"/>
</dbReference>
<dbReference type="GO" id="GO:0015074">
    <property type="term" value="P:DNA integration"/>
    <property type="evidence" value="ECO:0007669"/>
    <property type="project" value="InterPro"/>
</dbReference>
<protein>
    <submittedName>
        <fullName evidence="3">Putative transposase</fullName>
    </submittedName>
</protein>
<organism evidence="3 4">
    <name type="scientific">Silvimonas terrae</name>
    <dbReference type="NCBI Taxonomy" id="300266"/>
    <lineage>
        <taxon>Bacteria</taxon>
        <taxon>Pseudomonadati</taxon>
        <taxon>Pseudomonadota</taxon>
        <taxon>Betaproteobacteria</taxon>
        <taxon>Neisseriales</taxon>
        <taxon>Chitinibacteraceae</taxon>
        <taxon>Silvimonas</taxon>
    </lineage>
</organism>
<accession>A0A840RFY2</accession>
<dbReference type="InterPro" id="IPR009057">
    <property type="entry name" value="Homeodomain-like_sf"/>
</dbReference>
<feature type="region of interest" description="Disordered" evidence="1">
    <location>
        <begin position="530"/>
        <end position="557"/>
    </location>
</feature>
<evidence type="ECO:0000259" key="2">
    <source>
        <dbReference type="PROSITE" id="PS50994"/>
    </source>
</evidence>
<dbReference type="InterPro" id="IPR012337">
    <property type="entry name" value="RNaseH-like_sf"/>
</dbReference>
<dbReference type="EMBL" id="JACHHN010000005">
    <property type="protein sequence ID" value="MBB5191957.1"/>
    <property type="molecule type" value="Genomic_DNA"/>
</dbReference>
<reference evidence="3 4" key="1">
    <citation type="submission" date="2020-08" db="EMBL/GenBank/DDBJ databases">
        <title>Genomic Encyclopedia of Type Strains, Phase IV (KMG-IV): sequencing the most valuable type-strain genomes for metagenomic binning, comparative biology and taxonomic classification.</title>
        <authorList>
            <person name="Goeker M."/>
        </authorList>
    </citation>
    <scope>NUCLEOTIDE SEQUENCE [LARGE SCALE GENOMIC DNA]</scope>
    <source>
        <strain evidence="3 4">DSM 18233</strain>
    </source>
</reference>
<dbReference type="InterPro" id="IPR015378">
    <property type="entry name" value="Transposase-like_Mu_C"/>
</dbReference>
<feature type="domain" description="Integrase catalytic" evidence="2">
    <location>
        <begin position="218"/>
        <end position="422"/>
    </location>
</feature>
<feature type="compositionally biased region" description="Pro residues" evidence="1">
    <location>
        <begin position="535"/>
        <end position="547"/>
    </location>
</feature>
<name>A0A840RFY2_9NEIS</name>
<dbReference type="InterPro" id="IPR036397">
    <property type="entry name" value="RNaseH_sf"/>
</dbReference>
<gene>
    <name evidence="3" type="ORF">HNQ50_002694</name>
</gene>
<dbReference type="Pfam" id="PF13551">
    <property type="entry name" value="HTH_29"/>
    <property type="match status" value="1"/>
</dbReference>
<dbReference type="Pfam" id="PF09299">
    <property type="entry name" value="Mu-transpos_C"/>
    <property type="match status" value="1"/>
</dbReference>
<evidence type="ECO:0000256" key="1">
    <source>
        <dbReference type="SAM" id="MobiDB-lite"/>
    </source>
</evidence>
<dbReference type="RefSeq" id="WP_184101491.1">
    <property type="nucleotide sequence ID" value="NZ_JACHHN010000005.1"/>
</dbReference>
<dbReference type="SUPFAM" id="SSF46689">
    <property type="entry name" value="Homeodomain-like"/>
    <property type="match status" value="1"/>
</dbReference>
<dbReference type="Proteomes" id="UP000543030">
    <property type="component" value="Unassembled WGS sequence"/>
</dbReference>
<keyword evidence="4" id="KW-1185">Reference proteome</keyword>
<dbReference type="GO" id="GO:0003676">
    <property type="term" value="F:nucleic acid binding"/>
    <property type="evidence" value="ECO:0007669"/>
    <property type="project" value="InterPro"/>
</dbReference>
<dbReference type="PROSITE" id="PS50994">
    <property type="entry name" value="INTEGRASE"/>
    <property type="match status" value="1"/>
</dbReference>
<sequence length="557" mass="63732">MNTKTIRPGQLVFWREQSAIVLEIKGLTDAIIRTVANNKTEIVPASSLSSTPPNENVPQGAHILAAEKDWDSAVQRYELIRPLLDGRSDADLSEIAARAGKSVPTIYRWLSRFNETGLVSSLLRSPRADKDSTRIDPEIEEIIRIQIEEYYLKLERRSVAKLYKRVKEQCDAVDLDPPNKATVQDRVRRLERRTETTKRYGYKTTREKLEPLRGNFPGADFPNAVVQIDHTPVDVIVVDDDQRRPIGRPNLTLAIDTHTRMVSGFYMSLDPVGTLSAGLCIGRAVMRKDLWLAKLDIHAPWPIYGKMAKILMDNAKEFRGKTMQRACNEHDILVEHRRRAHPNYGPHIERAFRTFMDQVHELRGTTFSNVQQRAEYDSEGRACLTLTELERWFTIFLVYEYHNHPHEGLNRVPPLKFYAQCVNGTAEKPGVGVPEAVADEETFRIDFLPFEMRTIQRDGVVMDNIQYYSPVLRRWIGETEPGQRRLARKFLFARDPRDISVLYFLEGRNASMTFKKVSSCRASCRSDCTKSVPSRPLPSPLPSPSPWVNPSISTSSW</sequence>
<evidence type="ECO:0000313" key="3">
    <source>
        <dbReference type="EMBL" id="MBB5191957.1"/>
    </source>
</evidence>
<dbReference type="Gene3D" id="3.30.420.10">
    <property type="entry name" value="Ribonuclease H-like superfamily/Ribonuclease H"/>
    <property type="match status" value="1"/>
</dbReference>
<evidence type="ECO:0000313" key="4">
    <source>
        <dbReference type="Proteomes" id="UP000543030"/>
    </source>
</evidence>
<dbReference type="InterPro" id="IPR001584">
    <property type="entry name" value="Integrase_cat-core"/>
</dbReference>
<comment type="caution">
    <text evidence="3">The sequence shown here is derived from an EMBL/GenBank/DDBJ whole genome shotgun (WGS) entry which is preliminary data.</text>
</comment>
<dbReference type="AlphaFoldDB" id="A0A840RFY2"/>
<proteinExistence type="predicted"/>